<accession>A0A0P0CJ45</accession>
<feature type="signal peptide" evidence="2">
    <location>
        <begin position="1"/>
        <end position="38"/>
    </location>
</feature>
<dbReference type="Proteomes" id="UP000061382">
    <property type="component" value="Chromosome"/>
</dbReference>
<keyword evidence="2" id="KW-0732">Signal</keyword>
<dbReference type="PATRIC" id="fig|512763.3.peg.2436"/>
<evidence type="ECO:0000313" key="4">
    <source>
        <dbReference type="Proteomes" id="UP000061382"/>
    </source>
</evidence>
<gene>
    <name evidence="3" type="ORF">DC20_11070</name>
</gene>
<dbReference type="AlphaFoldDB" id="A0A0P0CJ45"/>
<proteinExistence type="predicted"/>
<feature type="compositionally biased region" description="Pro residues" evidence="1">
    <location>
        <begin position="217"/>
        <end position="226"/>
    </location>
</feature>
<protein>
    <submittedName>
        <fullName evidence="3">Uncharacterized protein</fullName>
    </submittedName>
</protein>
<evidence type="ECO:0000256" key="2">
    <source>
        <dbReference type="SAM" id="SignalP"/>
    </source>
</evidence>
<evidence type="ECO:0000256" key="1">
    <source>
        <dbReference type="SAM" id="MobiDB-lite"/>
    </source>
</evidence>
<dbReference type="KEGG" id="rti:DC20_11070"/>
<name>A0A0P0CJ45_9BACT</name>
<evidence type="ECO:0000313" key="3">
    <source>
        <dbReference type="EMBL" id="ALI99407.1"/>
    </source>
</evidence>
<feature type="chain" id="PRO_5006042630" evidence="2">
    <location>
        <begin position="39"/>
        <end position="345"/>
    </location>
</feature>
<keyword evidence="4" id="KW-1185">Reference proteome</keyword>
<sequence>MVQKEMTHLFRKSFRNNPLFLAVLTLALQVFCFGQAGADTIQVSNDPGKTEKVKVVRTFSSEAGLKKMRPFTLTKELYFDTLSRVQKEVGYMYSESIFGVDSSVVVQEYTYAGGSNTVSFLKKTSLHIVNKERYKNEVGYEFDQHGAVRKTLVYQPDGTMKVMGGDSEDQQQEASSAGQPLKHDAYANYPAPLEDTPGPMPRNARSAWLSPSRPKRTPPVPQPLPDAPVKTLVKREELANGYVIREETTSGKLVAEQRVLLNDQKLVSHIISSVSGAKQPKTISIENFVYNNNGKEIERTIRGEDGKLVTKYSHAYDAQGHLVKSVESDKKGKVKKVMQFEYEFH</sequence>
<reference evidence="3 4" key="1">
    <citation type="submission" date="2015-08" db="EMBL/GenBank/DDBJ databases">
        <title>Complete genome sequence of Rufibacter tibetensis strain 1351t, a radiation-resistant bacterium from tibet plateau.</title>
        <authorList>
            <person name="Dai J."/>
        </authorList>
    </citation>
    <scope>NUCLEOTIDE SEQUENCE [LARGE SCALE GENOMIC DNA]</scope>
    <source>
        <strain evidence="3 4">1351</strain>
    </source>
</reference>
<feature type="region of interest" description="Disordered" evidence="1">
    <location>
        <begin position="159"/>
        <end position="227"/>
    </location>
</feature>
<dbReference type="EMBL" id="CP012643">
    <property type="protein sequence ID" value="ALI99407.1"/>
    <property type="molecule type" value="Genomic_DNA"/>
</dbReference>
<organism evidence="3 4">
    <name type="scientific">Rufibacter tibetensis</name>
    <dbReference type="NCBI Taxonomy" id="512763"/>
    <lineage>
        <taxon>Bacteria</taxon>
        <taxon>Pseudomonadati</taxon>
        <taxon>Bacteroidota</taxon>
        <taxon>Cytophagia</taxon>
        <taxon>Cytophagales</taxon>
        <taxon>Hymenobacteraceae</taxon>
        <taxon>Rufibacter</taxon>
    </lineage>
</organism>